<dbReference type="SUPFAM" id="SSF52540">
    <property type="entry name" value="P-loop containing nucleoside triphosphate hydrolases"/>
    <property type="match status" value="1"/>
</dbReference>
<feature type="coiled-coil region" evidence="5">
    <location>
        <begin position="113"/>
        <end position="147"/>
    </location>
</feature>
<dbReference type="Proteomes" id="UP001527925">
    <property type="component" value="Unassembled WGS sequence"/>
</dbReference>
<keyword evidence="1" id="KW-0479">Metal-binding</keyword>
<dbReference type="EMBL" id="JADGIZ020000015">
    <property type="protein sequence ID" value="KAL2916659.1"/>
    <property type="molecule type" value="Genomic_DNA"/>
</dbReference>
<dbReference type="PRINTS" id="PR00318">
    <property type="entry name" value="GPROTEINA"/>
</dbReference>
<keyword evidence="8" id="KW-1185">Reference proteome</keyword>
<dbReference type="CDD" id="cd00066">
    <property type="entry name" value="G-alpha"/>
    <property type="match status" value="1"/>
</dbReference>
<dbReference type="PANTHER" id="PTHR10218:SF302">
    <property type="entry name" value="GUANINE NUCLEOTIDE-BINDING PROTEIN ALPHA-5 SUBUNIT"/>
    <property type="match status" value="1"/>
</dbReference>
<dbReference type="SUPFAM" id="SSF47895">
    <property type="entry name" value="Transducin (alpha subunit), insertion domain"/>
    <property type="match status" value="1"/>
</dbReference>
<organism evidence="7 8">
    <name type="scientific">Polyrhizophydium stewartii</name>
    <dbReference type="NCBI Taxonomy" id="2732419"/>
    <lineage>
        <taxon>Eukaryota</taxon>
        <taxon>Fungi</taxon>
        <taxon>Fungi incertae sedis</taxon>
        <taxon>Chytridiomycota</taxon>
        <taxon>Chytridiomycota incertae sedis</taxon>
        <taxon>Chytridiomycetes</taxon>
        <taxon>Rhizophydiales</taxon>
        <taxon>Rhizophydiales incertae sedis</taxon>
        <taxon>Polyrhizophydium</taxon>
    </lineage>
</organism>
<protein>
    <submittedName>
        <fullName evidence="7">Uncharacterized protein</fullName>
    </submittedName>
</protein>
<evidence type="ECO:0000256" key="6">
    <source>
        <dbReference type="SAM" id="MobiDB-lite"/>
    </source>
</evidence>
<evidence type="ECO:0000313" key="7">
    <source>
        <dbReference type="EMBL" id="KAL2916659.1"/>
    </source>
</evidence>
<evidence type="ECO:0000256" key="4">
    <source>
        <dbReference type="ARBA" id="ARBA00023224"/>
    </source>
</evidence>
<accession>A0ABR4NAW7</accession>
<feature type="region of interest" description="Disordered" evidence="6">
    <location>
        <begin position="157"/>
        <end position="219"/>
    </location>
</feature>
<dbReference type="InterPro" id="IPR011025">
    <property type="entry name" value="GproteinA_insert"/>
</dbReference>
<keyword evidence="3" id="KW-0342">GTP-binding</keyword>
<dbReference type="Gene3D" id="1.10.400.10">
    <property type="entry name" value="GI Alpha 1, domain 2-like"/>
    <property type="match status" value="1"/>
</dbReference>
<reference evidence="7 8" key="1">
    <citation type="submission" date="2023-09" db="EMBL/GenBank/DDBJ databases">
        <title>Pangenome analysis of Batrachochytrium dendrobatidis and related Chytrids.</title>
        <authorList>
            <person name="Yacoub M.N."/>
            <person name="Stajich J.E."/>
            <person name="James T.Y."/>
        </authorList>
    </citation>
    <scope>NUCLEOTIDE SEQUENCE [LARGE SCALE GENOMIC DNA]</scope>
    <source>
        <strain evidence="7 8">JEL0888</strain>
    </source>
</reference>
<evidence type="ECO:0000313" key="8">
    <source>
        <dbReference type="Proteomes" id="UP001527925"/>
    </source>
</evidence>
<feature type="region of interest" description="Disordered" evidence="6">
    <location>
        <begin position="1"/>
        <end position="29"/>
    </location>
</feature>
<evidence type="ECO:0000256" key="1">
    <source>
        <dbReference type="ARBA" id="ARBA00022723"/>
    </source>
</evidence>
<dbReference type="PANTHER" id="PTHR10218">
    <property type="entry name" value="GTP-BINDING PROTEIN ALPHA SUBUNIT"/>
    <property type="match status" value="1"/>
</dbReference>
<keyword evidence="4" id="KW-0807">Transducer</keyword>
<dbReference type="PROSITE" id="PS51882">
    <property type="entry name" value="G_ALPHA"/>
    <property type="match status" value="1"/>
</dbReference>
<proteinExistence type="predicted"/>
<dbReference type="Pfam" id="PF00503">
    <property type="entry name" value="G-alpha"/>
    <property type="match status" value="2"/>
</dbReference>
<comment type="caution">
    <text evidence="7">The sequence shown here is derived from an EMBL/GenBank/DDBJ whole genome shotgun (WGS) entry which is preliminary data.</text>
</comment>
<feature type="compositionally biased region" description="Polar residues" evidence="6">
    <location>
        <begin position="12"/>
        <end position="29"/>
    </location>
</feature>
<evidence type="ECO:0000256" key="5">
    <source>
        <dbReference type="SAM" id="Coils"/>
    </source>
</evidence>
<name>A0ABR4NAW7_9FUNG</name>
<evidence type="ECO:0000256" key="2">
    <source>
        <dbReference type="ARBA" id="ARBA00022741"/>
    </source>
</evidence>
<keyword evidence="2" id="KW-0547">Nucleotide-binding</keyword>
<dbReference type="InterPro" id="IPR027417">
    <property type="entry name" value="P-loop_NTPase"/>
</dbReference>
<evidence type="ECO:0000256" key="3">
    <source>
        <dbReference type="ARBA" id="ARBA00023134"/>
    </source>
</evidence>
<gene>
    <name evidence="7" type="ORF">HK105_203773</name>
</gene>
<dbReference type="Gene3D" id="3.40.50.300">
    <property type="entry name" value="P-loop containing nucleotide triphosphate hydrolases"/>
    <property type="match status" value="2"/>
</dbReference>
<feature type="region of interest" description="Disordered" evidence="6">
    <location>
        <begin position="79"/>
        <end position="109"/>
    </location>
</feature>
<dbReference type="InterPro" id="IPR001019">
    <property type="entry name" value="Gprotein_alpha_su"/>
</dbReference>
<feature type="compositionally biased region" description="Polar residues" evidence="6">
    <location>
        <begin position="210"/>
        <end position="219"/>
    </location>
</feature>
<sequence>MPDEDTLARPTPQGSRPSTHSPLIEAATNTDPCFASGPACDPPPYKAIHIDICCQATQTDPDTGHAVASISRDVASIDVGTSMDGAPDAASEPRPESPPAAQNGGQEEDQEIRNMCFLENMRLERELEEAKQRILQLENRQADEEAALHIPISLQPNNKVSIPGNGVQLPAEMSRPPLPPGHGAPSTSHTATARPPLYPSQRAAAPPTQIPHNSDGTTSLAVSSAEKLPVQNAIDHGSDLPDNEATPFCQFHSKHIAFLETLLAQTCDKLEETKIIYERRCSRLKQMLTKEKTESTIRIFELESQVACHVRRSDIARGAELVGYSIETMVEPDTSDVAGGQLPGQPAMLPPLSATLDGRSRASHMASQLSRDLAALHRQLESKDELIKTLSMQIDLAAKISAEIDKQIEKDRQAMIKAQEEPRLLILGSSDSGKTTLLKQLKILHGGGFIDAEKDQYRIQMAANCLDSIKTLISGVDKLAIPREAEIMRFELPKSDTAAVPQNIVGAIEQTWASAHIQAAWKQANKLQVQDTADFFLDRVRTVLDPEYKLTNEDILQCRFPTSQVTEFRFTVGSTMFHFFDVGGMIHQRKQWISYFDNVDLLPVSIILFLNKRDAYEKKIQSSPIAAVFPEFKDKSTPEAGIKFLRKKFTSLPSVENRGFVTHVTTCTDTKSMKVIVGSVIDAGLRAILKSTGYT</sequence>
<dbReference type="SMART" id="SM00275">
    <property type="entry name" value="G_alpha"/>
    <property type="match status" value="1"/>
</dbReference>
<keyword evidence="5" id="KW-0175">Coiled coil</keyword>